<gene>
    <name evidence="2" type="primary">37</name>
    <name evidence="2" type="ORF">PBI_SQUASH_37</name>
</gene>
<protein>
    <submittedName>
        <fullName evidence="2">Tail assembly chaperone</fullName>
    </submittedName>
</protein>
<dbReference type="Proteomes" id="UP000246514">
    <property type="component" value="Segment"/>
</dbReference>
<feature type="compositionally biased region" description="Low complexity" evidence="1">
    <location>
        <begin position="127"/>
        <end position="139"/>
    </location>
</feature>
<dbReference type="EMBL" id="MH153813">
    <property type="protein sequence ID" value="AWN04656.1"/>
    <property type="molecule type" value="Genomic_DNA"/>
</dbReference>
<accession>A0A2U8UMJ5</accession>
<proteinExistence type="predicted"/>
<dbReference type="GeneID" id="54992302"/>
<evidence type="ECO:0000313" key="2">
    <source>
        <dbReference type="EMBL" id="AWN04656.1"/>
    </source>
</evidence>
<name>A0A2U8UMJ5_9CAUD</name>
<feature type="compositionally biased region" description="Polar residues" evidence="1">
    <location>
        <begin position="116"/>
        <end position="126"/>
    </location>
</feature>
<organism evidence="2 3">
    <name type="scientific">Microbacterium phage Squash</name>
    <dbReference type="NCBI Taxonomy" id="2182357"/>
    <lineage>
        <taxon>Viruses</taxon>
        <taxon>Duplodnaviria</taxon>
        <taxon>Heunggongvirae</taxon>
        <taxon>Uroviricota</taxon>
        <taxon>Caudoviricetes</taxon>
        <taxon>Squashvirus</taxon>
        <taxon>Squashvirus squash</taxon>
    </lineage>
</organism>
<evidence type="ECO:0000313" key="3">
    <source>
        <dbReference type="Proteomes" id="UP000246514"/>
    </source>
</evidence>
<sequence>MAKMAFQVAAKEQLNEEQRAALAKQEPWFEFSLLGQDFIVREKPSAAQGAVLLAALADNGPDFYAGVLGYIESIVEKGRGRLIRKMLAQDAITFGVVWGGDEQNPQGIVDTIISLASGNPTDEPNGSSTSQSSTSKRSTGALAGQGVDPFRDLSLRQFLNYVYTWYVERLARVEDGPAKVERWIEWLDSPYWSNTPAAKAAIYQRQAEKFDDAMRDD</sequence>
<dbReference type="KEGG" id="vg:54992302"/>
<keyword evidence="3" id="KW-1185">Reference proteome</keyword>
<evidence type="ECO:0000256" key="1">
    <source>
        <dbReference type="SAM" id="MobiDB-lite"/>
    </source>
</evidence>
<dbReference type="RefSeq" id="YP_009801775.1">
    <property type="nucleotide sequence ID" value="NC_047975.1"/>
</dbReference>
<feature type="region of interest" description="Disordered" evidence="1">
    <location>
        <begin position="116"/>
        <end position="143"/>
    </location>
</feature>
<reference evidence="2 3" key="1">
    <citation type="submission" date="2018-04" db="EMBL/GenBank/DDBJ databases">
        <authorList>
            <person name="Fournier C.T."/>
            <person name="Kim C.J."/>
            <person name="Romero I.G."/>
            <person name="Sanchez M."/>
            <person name="Do N."/>
            <person name="Wu S."/>
            <person name="Mosier S.A."/>
            <person name="Wang J."/>
            <person name="Lund A."/>
            <person name="Moberg-Parker J."/>
            <person name="Stanton A.-C.J."/>
            <person name="Garlena R.A."/>
            <person name="Russell D.A."/>
            <person name="Pope W.H."/>
            <person name="Jacobs-Sera D."/>
            <person name="Hatfull G.F."/>
        </authorList>
    </citation>
    <scope>NUCLEOTIDE SEQUENCE [LARGE SCALE GENOMIC DNA]</scope>
</reference>